<reference evidence="3" key="1">
    <citation type="journal article" date="2019" name="Int. J. Syst. Evol. Microbiol.">
        <title>The Global Catalogue of Microorganisms (GCM) 10K type strain sequencing project: providing services to taxonomists for standard genome sequencing and annotation.</title>
        <authorList>
            <consortium name="The Broad Institute Genomics Platform"/>
            <consortium name="The Broad Institute Genome Sequencing Center for Infectious Disease"/>
            <person name="Wu L."/>
            <person name="Ma J."/>
        </authorList>
    </citation>
    <scope>NUCLEOTIDE SEQUENCE [LARGE SCALE GENOMIC DNA]</scope>
    <source>
        <strain evidence="3">CGMCC 1.8985</strain>
    </source>
</reference>
<feature type="region of interest" description="Disordered" evidence="1">
    <location>
        <begin position="1"/>
        <end position="42"/>
    </location>
</feature>
<evidence type="ECO:0000256" key="1">
    <source>
        <dbReference type="SAM" id="MobiDB-lite"/>
    </source>
</evidence>
<evidence type="ECO:0000313" key="2">
    <source>
        <dbReference type="EMBL" id="GGK03989.1"/>
    </source>
</evidence>
<feature type="compositionally biased region" description="Low complexity" evidence="1">
    <location>
        <begin position="10"/>
        <end position="22"/>
    </location>
</feature>
<feature type="region of interest" description="Disordered" evidence="1">
    <location>
        <begin position="54"/>
        <end position="100"/>
    </location>
</feature>
<proteinExistence type="predicted"/>
<dbReference type="EMBL" id="BMME01000001">
    <property type="protein sequence ID" value="GGK03989.1"/>
    <property type="molecule type" value="Genomic_DNA"/>
</dbReference>
<organism evidence="2 3">
    <name type="scientific">Luteimonas terricola</name>
    <dbReference type="NCBI Taxonomy" id="645597"/>
    <lineage>
        <taxon>Bacteria</taxon>
        <taxon>Pseudomonadati</taxon>
        <taxon>Pseudomonadota</taxon>
        <taxon>Gammaproteobacteria</taxon>
        <taxon>Lysobacterales</taxon>
        <taxon>Lysobacteraceae</taxon>
        <taxon>Luteimonas</taxon>
    </lineage>
</organism>
<accession>A0ABQ2EAN9</accession>
<sequence>MSRSSTQKKTTAPAPAATPRARNSPPLRRASGSSASASAAHLTSQRIATDLASFKKSGGRIEVLGNTPLRPYTSRTTSRKTAAATDKTAATVAPAAKAKK</sequence>
<dbReference type="Proteomes" id="UP000599009">
    <property type="component" value="Unassembled WGS sequence"/>
</dbReference>
<protein>
    <recommendedName>
        <fullName evidence="4">Histone H1</fullName>
    </recommendedName>
</protein>
<comment type="caution">
    <text evidence="2">The sequence shown here is derived from an EMBL/GenBank/DDBJ whole genome shotgun (WGS) entry which is preliminary data.</text>
</comment>
<evidence type="ECO:0000313" key="3">
    <source>
        <dbReference type="Proteomes" id="UP000599009"/>
    </source>
</evidence>
<feature type="compositionally biased region" description="Low complexity" evidence="1">
    <location>
        <begin position="30"/>
        <end position="40"/>
    </location>
</feature>
<keyword evidence="3" id="KW-1185">Reference proteome</keyword>
<feature type="compositionally biased region" description="Low complexity" evidence="1">
    <location>
        <begin position="73"/>
        <end position="100"/>
    </location>
</feature>
<evidence type="ECO:0008006" key="4">
    <source>
        <dbReference type="Google" id="ProtNLM"/>
    </source>
</evidence>
<gene>
    <name evidence="2" type="ORF">GCM10011394_11180</name>
</gene>
<dbReference type="RefSeq" id="WP_229659112.1">
    <property type="nucleotide sequence ID" value="NZ_BMME01000001.1"/>
</dbReference>
<name>A0ABQ2EAN9_9GAMM</name>